<dbReference type="Pfam" id="PF13489">
    <property type="entry name" value="Methyltransf_23"/>
    <property type="match status" value="1"/>
</dbReference>
<dbReference type="STRING" id="100787.A0A0G4MA70"/>
<evidence type="ECO:0000256" key="1">
    <source>
        <dbReference type="SAM" id="MobiDB-lite"/>
    </source>
</evidence>
<feature type="compositionally biased region" description="Basic residues" evidence="1">
    <location>
        <begin position="27"/>
        <end position="37"/>
    </location>
</feature>
<dbReference type="Proteomes" id="UP000044602">
    <property type="component" value="Unassembled WGS sequence"/>
</dbReference>
<organism evidence="2 3">
    <name type="scientific">Verticillium longisporum</name>
    <name type="common">Verticillium dahliae var. longisporum</name>
    <dbReference type="NCBI Taxonomy" id="100787"/>
    <lineage>
        <taxon>Eukaryota</taxon>
        <taxon>Fungi</taxon>
        <taxon>Dikarya</taxon>
        <taxon>Ascomycota</taxon>
        <taxon>Pezizomycotina</taxon>
        <taxon>Sordariomycetes</taxon>
        <taxon>Hypocreomycetidae</taxon>
        <taxon>Glomerellales</taxon>
        <taxon>Plectosphaerellaceae</taxon>
        <taxon>Verticillium</taxon>
    </lineage>
</organism>
<accession>A0A0G4MA70</accession>
<dbReference type="SUPFAM" id="SSF53335">
    <property type="entry name" value="S-adenosyl-L-methionine-dependent methyltransferases"/>
    <property type="match status" value="1"/>
</dbReference>
<gene>
    <name evidence="2" type="ORF">BN1708_005393</name>
</gene>
<feature type="region of interest" description="Disordered" evidence="1">
    <location>
        <begin position="457"/>
        <end position="496"/>
    </location>
</feature>
<evidence type="ECO:0008006" key="4">
    <source>
        <dbReference type="Google" id="ProtNLM"/>
    </source>
</evidence>
<evidence type="ECO:0000313" key="2">
    <source>
        <dbReference type="EMBL" id="CRK31204.1"/>
    </source>
</evidence>
<reference evidence="2 3" key="1">
    <citation type="submission" date="2015-05" db="EMBL/GenBank/DDBJ databases">
        <authorList>
            <person name="Wang D.B."/>
            <person name="Wang M."/>
        </authorList>
    </citation>
    <scope>NUCLEOTIDE SEQUENCE [LARGE SCALE GENOMIC DNA]</scope>
    <source>
        <strain evidence="2">VL1</strain>
    </source>
</reference>
<dbReference type="EMBL" id="CVQH01021640">
    <property type="protein sequence ID" value="CRK31204.1"/>
    <property type="molecule type" value="Genomic_DNA"/>
</dbReference>
<name>A0A0G4MA70_VERLO</name>
<dbReference type="InterPro" id="IPR029063">
    <property type="entry name" value="SAM-dependent_MTases_sf"/>
</dbReference>
<keyword evidence="3" id="KW-1185">Reference proteome</keyword>
<dbReference type="Gene3D" id="3.40.50.150">
    <property type="entry name" value="Vaccinia Virus protein VP39"/>
    <property type="match status" value="1"/>
</dbReference>
<dbReference type="AlphaFoldDB" id="A0A0G4MA70"/>
<proteinExistence type="predicted"/>
<feature type="compositionally biased region" description="Low complexity" evidence="1">
    <location>
        <begin position="468"/>
        <end position="478"/>
    </location>
</feature>
<protein>
    <recommendedName>
        <fullName evidence="4">Methyltransferase domain-containing protein</fullName>
    </recommendedName>
</protein>
<feature type="compositionally biased region" description="Polar residues" evidence="1">
    <location>
        <begin position="76"/>
        <end position="85"/>
    </location>
</feature>
<feature type="region of interest" description="Disordered" evidence="1">
    <location>
        <begin position="13"/>
        <end position="112"/>
    </location>
</feature>
<evidence type="ECO:0000313" key="3">
    <source>
        <dbReference type="Proteomes" id="UP000044602"/>
    </source>
</evidence>
<sequence>MSDPESLLRFALYQSAHRTQEPESRVRKQKRAHKTVVKMRDGKNKGVPTAKRQKTSDTRTPVTQDKPAPLDDQPCTADSSHTPNGNEVIAPAARSPSPPANSSEDESISSTSTTVKGLGASLYCSFPRKLPQGPGIIAYKRHMNYFKVLLRTPGSIGLATFGLGLPGDLIGRLDEDNLKFVYARTSSENTRHTLQMKLYSQPCLSLIEPASKSFLDLGAGSGVWASDVAGKCGRLGTDIYAGDRYDDLLTIEPTPMPPNLHFVDMNIVHGPPVGSRATSDDLVDMIRVSHAIAQVTDRNYLLDTCYSALNNGGYLEIQAFEPIVRKRDEPENFDHPLNIFFRLLCKETLPDLKNVHPVEDLVDALGAAGFTEVEVMTQLVPIGQQQDMSWLKRKVAGALFRQVLHDYISHIDRAKFTLRGLNDEQIDALIQMTRDAINAKDNRYYMRLVFVSGKKETSDWDDATTKLESSSEANESAELVIGGGPEFSRTDTESPL</sequence>